<dbReference type="GO" id="GO:0006974">
    <property type="term" value="P:DNA damage response"/>
    <property type="evidence" value="ECO:0007669"/>
    <property type="project" value="TreeGrafter"/>
</dbReference>
<dbReference type="EMBL" id="LBOW01000007">
    <property type="protein sequence ID" value="KKP44617.1"/>
    <property type="molecule type" value="Genomic_DNA"/>
</dbReference>
<dbReference type="PANTHER" id="PTHR34387:SF2">
    <property type="entry name" value="SLR1258 PROTEIN"/>
    <property type="match status" value="1"/>
</dbReference>
<dbReference type="Gene3D" id="3.30.110.170">
    <property type="entry name" value="Protein of unknown function (DUF541), domain 1"/>
    <property type="match status" value="1"/>
</dbReference>
<keyword evidence="1" id="KW-0812">Transmembrane</keyword>
<evidence type="ECO:0000256" key="1">
    <source>
        <dbReference type="SAM" id="Phobius"/>
    </source>
</evidence>
<organism evidence="2 3">
    <name type="scientific">Candidatus Woesebacteria bacterium GW2011_GWB1_33_22</name>
    <dbReference type="NCBI Taxonomy" id="1618566"/>
    <lineage>
        <taxon>Bacteria</taxon>
        <taxon>Candidatus Woeseibacteriota</taxon>
    </lineage>
</organism>
<evidence type="ECO:0000313" key="2">
    <source>
        <dbReference type="EMBL" id="KKP44617.1"/>
    </source>
</evidence>
<name>A0A0G0CMM4_9BACT</name>
<accession>A0A0G0CMM4</accession>
<gene>
    <name evidence="2" type="ORF">UR35_C0007G0033</name>
</gene>
<reference evidence="2 3" key="1">
    <citation type="journal article" date="2015" name="Nature">
        <title>rRNA introns, odd ribosomes, and small enigmatic genomes across a large radiation of phyla.</title>
        <authorList>
            <person name="Brown C.T."/>
            <person name="Hug L.A."/>
            <person name="Thomas B.C."/>
            <person name="Sharon I."/>
            <person name="Castelle C.J."/>
            <person name="Singh A."/>
            <person name="Wilkins M.J."/>
            <person name="Williams K.H."/>
            <person name="Banfield J.F."/>
        </authorList>
    </citation>
    <scope>NUCLEOTIDE SEQUENCE [LARGE SCALE GENOMIC DNA]</scope>
</reference>
<sequence length="232" mass="24785">MEPAVSVFKKYLGLIILGVFFLVLYQIISSPMVTTVTGVGSVSSPAKTATITFSLSSSKDNPREASNEVISNVTKVKETLKTSGIPESDIYESQVTIYPASAIKEGASGFQATSSMGIKTTQLNNLNGIITTLYGLGAVVVTQPVLEVGDKEALEKEAYALALKDAKKKANTIALKNLKFLKKIVLIQETTSPTTSTVTSKLDTVSQLEKNLPADTGVIKVSKVLTVGYKMW</sequence>
<dbReference type="PANTHER" id="PTHR34387">
    <property type="entry name" value="SLR1258 PROTEIN"/>
    <property type="match status" value="1"/>
</dbReference>
<dbReference type="InterPro" id="IPR007497">
    <property type="entry name" value="SIMPL/DUF541"/>
</dbReference>
<dbReference type="Gene3D" id="3.30.70.2970">
    <property type="entry name" value="Protein of unknown function (DUF541), domain 2"/>
    <property type="match status" value="1"/>
</dbReference>
<dbReference type="Proteomes" id="UP000034778">
    <property type="component" value="Unassembled WGS sequence"/>
</dbReference>
<dbReference type="Pfam" id="PF04402">
    <property type="entry name" value="SIMPL"/>
    <property type="match status" value="1"/>
</dbReference>
<proteinExistence type="predicted"/>
<evidence type="ECO:0000313" key="3">
    <source>
        <dbReference type="Proteomes" id="UP000034778"/>
    </source>
</evidence>
<dbReference type="AlphaFoldDB" id="A0A0G0CMM4"/>
<keyword evidence="1" id="KW-1133">Transmembrane helix</keyword>
<dbReference type="InterPro" id="IPR052022">
    <property type="entry name" value="26kDa_periplasmic_antigen"/>
</dbReference>
<comment type="caution">
    <text evidence="2">The sequence shown here is derived from an EMBL/GenBank/DDBJ whole genome shotgun (WGS) entry which is preliminary data.</text>
</comment>
<feature type="transmembrane region" description="Helical" evidence="1">
    <location>
        <begin position="12"/>
        <end position="28"/>
    </location>
</feature>
<keyword evidence="1" id="KW-0472">Membrane</keyword>
<protein>
    <recommendedName>
        <fullName evidence="4">DUF541 domain-containing protein</fullName>
    </recommendedName>
</protein>
<dbReference type="STRING" id="1618566.UR35_C0007G0033"/>
<evidence type="ECO:0008006" key="4">
    <source>
        <dbReference type="Google" id="ProtNLM"/>
    </source>
</evidence>